<organism evidence="1 2">
    <name type="scientific">Natronococcus amylolyticus DSM 10524</name>
    <dbReference type="NCBI Taxonomy" id="1227497"/>
    <lineage>
        <taxon>Archaea</taxon>
        <taxon>Methanobacteriati</taxon>
        <taxon>Methanobacteriota</taxon>
        <taxon>Stenosarchaea group</taxon>
        <taxon>Halobacteria</taxon>
        <taxon>Halobacteriales</taxon>
        <taxon>Natrialbaceae</taxon>
        <taxon>Natronococcus</taxon>
    </lineage>
</organism>
<dbReference type="AlphaFoldDB" id="L9WZC7"/>
<name>L9WZC7_9EURY</name>
<dbReference type="RefSeq" id="WP_005558694.1">
    <property type="nucleotide sequence ID" value="NZ_AOIB01000034.1"/>
</dbReference>
<dbReference type="EMBL" id="AOIB01000034">
    <property type="protein sequence ID" value="ELY54830.1"/>
    <property type="molecule type" value="Genomic_DNA"/>
</dbReference>
<dbReference type="OrthoDB" id="198743at2157"/>
<gene>
    <name evidence="1" type="ORF">C491_17924</name>
</gene>
<dbReference type="Proteomes" id="UP000011688">
    <property type="component" value="Unassembled WGS sequence"/>
</dbReference>
<evidence type="ECO:0000313" key="1">
    <source>
        <dbReference type="EMBL" id="ELY54830.1"/>
    </source>
</evidence>
<accession>L9WZC7</accession>
<evidence type="ECO:0000313" key="2">
    <source>
        <dbReference type="Proteomes" id="UP000011688"/>
    </source>
</evidence>
<sequence length="98" mass="9975">MARDAAILNEDAPNDAPALPNCVTIVGHGAPASFEITVDGTIEAADGAGTAVVSEHAAEGAIEAGTTRFRFSGDMANARVLDRTGSQSPTIHVEYGAH</sequence>
<proteinExistence type="predicted"/>
<protein>
    <submittedName>
        <fullName evidence="1">Uncharacterized protein</fullName>
    </submittedName>
</protein>
<comment type="caution">
    <text evidence="1">The sequence shown here is derived from an EMBL/GenBank/DDBJ whole genome shotgun (WGS) entry which is preliminary data.</text>
</comment>
<dbReference type="eggNOG" id="arCOG10325">
    <property type="taxonomic scope" value="Archaea"/>
</dbReference>
<reference evidence="1 2" key="1">
    <citation type="journal article" date="2014" name="PLoS Genet.">
        <title>Phylogenetically driven sequencing of extremely halophilic archaea reveals strategies for static and dynamic osmo-response.</title>
        <authorList>
            <person name="Becker E.A."/>
            <person name="Seitzer P.M."/>
            <person name="Tritt A."/>
            <person name="Larsen D."/>
            <person name="Krusor M."/>
            <person name="Yao A.I."/>
            <person name="Wu D."/>
            <person name="Madern D."/>
            <person name="Eisen J.A."/>
            <person name="Darling A.E."/>
            <person name="Facciotti M.T."/>
        </authorList>
    </citation>
    <scope>NUCLEOTIDE SEQUENCE [LARGE SCALE GENOMIC DNA]</scope>
    <source>
        <strain evidence="1 2">DSM 10524</strain>
    </source>
</reference>
<keyword evidence="2" id="KW-1185">Reference proteome</keyword>